<feature type="domain" description="ABC transporter" evidence="11">
    <location>
        <begin position="578"/>
        <end position="812"/>
    </location>
</feature>
<dbReference type="CDD" id="cd18583">
    <property type="entry name" value="ABC_6TM_HMT1"/>
    <property type="match status" value="1"/>
</dbReference>
<dbReference type="GO" id="GO:0016887">
    <property type="term" value="F:ATP hydrolysis activity"/>
    <property type="evidence" value="ECO:0007669"/>
    <property type="project" value="InterPro"/>
</dbReference>
<feature type="domain" description="ABC transmembrane type-1" evidence="12">
    <location>
        <begin position="260"/>
        <end position="544"/>
    </location>
</feature>
<dbReference type="PANTHER" id="PTHR24221">
    <property type="entry name" value="ATP-BINDING CASSETTE SUB-FAMILY B"/>
    <property type="match status" value="1"/>
</dbReference>
<keyword evidence="4" id="KW-0547">Nucleotide-binding</keyword>
<evidence type="ECO:0000256" key="5">
    <source>
        <dbReference type="ARBA" id="ARBA00022840"/>
    </source>
</evidence>
<feature type="transmembrane region" description="Helical" evidence="10">
    <location>
        <begin position="12"/>
        <end position="31"/>
    </location>
</feature>
<dbReference type="EMBL" id="KE503206">
    <property type="protein sequence ID" value="EPX73649.1"/>
    <property type="molecule type" value="Genomic_DNA"/>
</dbReference>
<dbReference type="Pfam" id="PF00005">
    <property type="entry name" value="ABC_tran"/>
    <property type="match status" value="1"/>
</dbReference>
<name>S9RI25_SCHOY</name>
<dbReference type="GO" id="GO:0000329">
    <property type="term" value="C:fungal-type vacuole membrane"/>
    <property type="evidence" value="ECO:0007669"/>
    <property type="project" value="EnsemblFungi"/>
</dbReference>
<evidence type="ECO:0000256" key="3">
    <source>
        <dbReference type="ARBA" id="ARBA00022692"/>
    </source>
</evidence>
<evidence type="ECO:0000256" key="6">
    <source>
        <dbReference type="ARBA" id="ARBA00022989"/>
    </source>
</evidence>
<keyword evidence="14" id="KW-1185">Reference proteome</keyword>
<dbReference type="HOGENOM" id="CLU_000604_6_1_1"/>
<dbReference type="CDD" id="cd03253">
    <property type="entry name" value="ABCC_ATM1_transporter"/>
    <property type="match status" value="1"/>
</dbReference>
<gene>
    <name evidence="13" type="ORF">SOCG_02867</name>
</gene>
<keyword evidence="3 10" id="KW-0812">Transmembrane</keyword>
<comment type="similarity">
    <text evidence="8">Belongs to the ABC transporter superfamily. ABCB family. Heavy Metal importer (TC 3.A.1.210) subfamily.</text>
</comment>
<evidence type="ECO:0000256" key="2">
    <source>
        <dbReference type="ARBA" id="ARBA00022448"/>
    </source>
</evidence>
<accession>S9RI25</accession>
<dbReference type="FunFam" id="3.40.50.300:FF:000186">
    <property type="entry name" value="ATP-binding cassette sub-family B member 7, mitochondrial"/>
    <property type="match status" value="1"/>
</dbReference>
<dbReference type="Gene3D" id="1.20.1560.10">
    <property type="entry name" value="ABC transporter type 1, transmembrane domain"/>
    <property type="match status" value="1"/>
</dbReference>
<keyword evidence="7 10" id="KW-0472">Membrane</keyword>
<evidence type="ECO:0000256" key="1">
    <source>
        <dbReference type="ARBA" id="ARBA00004141"/>
    </source>
</evidence>
<dbReference type="Proteomes" id="UP000016088">
    <property type="component" value="Unassembled WGS sequence"/>
</dbReference>
<keyword evidence="6 10" id="KW-1133">Transmembrane helix</keyword>
<dbReference type="InterPro" id="IPR027417">
    <property type="entry name" value="P-loop_NTPase"/>
</dbReference>
<dbReference type="GO" id="GO:0036246">
    <property type="term" value="P:phytochelatin 2 import into vacuole"/>
    <property type="evidence" value="ECO:0007669"/>
    <property type="project" value="EnsemblFungi"/>
</dbReference>
<evidence type="ECO:0000313" key="14">
    <source>
        <dbReference type="Proteomes" id="UP000016088"/>
    </source>
</evidence>
<evidence type="ECO:0000259" key="11">
    <source>
        <dbReference type="PROSITE" id="PS50893"/>
    </source>
</evidence>
<dbReference type="InterPro" id="IPR003439">
    <property type="entry name" value="ABC_transporter-like_ATP-bd"/>
</dbReference>
<dbReference type="eggNOG" id="KOG0056">
    <property type="taxonomic scope" value="Eukaryota"/>
</dbReference>
<evidence type="ECO:0000256" key="4">
    <source>
        <dbReference type="ARBA" id="ARBA00022741"/>
    </source>
</evidence>
<dbReference type="SMART" id="SM00382">
    <property type="entry name" value="AAA"/>
    <property type="match status" value="1"/>
</dbReference>
<dbReference type="GO" id="GO:0044604">
    <property type="term" value="F:ABC-type phytochelatin transporter activity"/>
    <property type="evidence" value="ECO:0007669"/>
    <property type="project" value="EnsemblFungi"/>
</dbReference>
<dbReference type="SUPFAM" id="SSF90123">
    <property type="entry name" value="ABC transporter transmembrane region"/>
    <property type="match status" value="1"/>
</dbReference>
<dbReference type="OrthoDB" id="6500128at2759"/>
<evidence type="ECO:0000256" key="10">
    <source>
        <dbReference type="SAM" id="Phobius"/>
    </source>
</evidence>
<organism evidence="13 14">
    <name type="scientific">Schizosaccharomyces octosporus (strain yFS286)</name>
    <name type="common">Fission yeast</name>
    <name type="synonym">Octosporomyces octosporus</name>
    <dbReference type="NCBI Taxonomy" id="483514"/>
    <lineage>
        <taxon>Eukaryota</taxon>
        <taxon>Fungi</taxon>
        <taxon>Dikarya</taxon>
        <taxon>Ascomycota</taxon>
        <taxon>Taphrinomycotina</taxon>
        <taxon>Schizosaccharomycetes</taxon>
        <taxon>Schizosaccharomycetales</taxon>
        <taxon>Schizosaccharomycetaceae</taxon>
        <taxon>Schizosaccharomyces</taxon>
    </lineage>
</organism>
<feature type="transmembrane region" description="Helical" evidence="10">
    <location>
        <begin position="52"/>
        <end position="76"/>
    </location>
</feature>
<feature type="region of interest" description="Disordered" evidence="9">
    <location>
        <begin position="199"/>
        <end position="224"/>
    </location>
</feature>
<dbReference type="GO" id="GO:0071996">
    <property type="term" value="P:glutathione transmembrane import into vacuole"/>
    <property type="evidence" value="ECO:0007669"/>
    <property type="project" value="EnsemblFungi"/>
</dbReference>
<dbReference type="FunFam" id="1.20.1560.10:FF:000050">
    <property type="entry name" value="Vacuolar ABC heavy metal transporter (Hmt1)"/>
    <property type="match status" value="1"/>
</dbReference>
<dbReference type="GO" id="GO:0036249">
    <property type="term" value="P:cadmium ion import into vacuole"/>
    <property type="evidence" value="ECO:0007669"/>
    <property type="project" value="EnsemblFungi"/>
</dbReference>
<dbReference type="PROSITE" id="PS00211">
    <property type="entry name" value="ABC_TRANSPORTER_1"/>
    <property type="match status" value="1"/>
</dbReference>
<dbReference type="GeneID" id="25031841"/>
<evidence type="ECO:0000256" key="9">
    <source>
        <dbReference type="SAM" id="MobiDB-lite"/>
    </source>
</evidence>
<keyword evidence="5 13" id="KW-0067">ATP-binding</keyword>
<dbReference type="VEuPathDB" id="FungiDB:SOCG_02867"/>
<evidence type="ECO:0000256" key="8">
    <source>
        <dbReference type="ARBA" id="ARBA00024363"/>
    </source>
</evidence>
<feature type="transmembrane region" description="Helical" evidence="10">
    <location>
        <begin position="400"/>
        <end position="420"/>
    </location>
</feature>
<dbReference type="RefSeq" id="XP_013016811.1">
    <property type="nucleotide sequence ID" value="XM_013161357.1"/>
</dbReference>
<comment type="subcellular location">
    <subcellularLocation>
        <location evidence="1">Membrane</location>
        <topology evidence="1">Multi-pass membrane protein</topology>
    </subcellularLocation>
</comment>
<dbReference type="InterPro" id="IPR039421">
    <property type="entry name" value="Type_1_exporter"/>
</dbReference>
<feature type="transmembrane region" description="Helical" evidence="10">
    <location>
        <begin position="230"/>
        <end position="249"/>
    </location>
</feature>
<reference evidence="13 14" key="1">
    <citation type="journal article" date="2011" name="Science">
        <title>Comparative functional genomics of the fission yeasts.</title>
        <authorList>
            <person name="Rhind N."/>
            <person name="Chen Z."/>
            <person name="Yassour M."/>
            <person name="Thompson D.A."/>
            <person name="Haas B.J."/>
            <person name="Habib N."/>
            <person name="Wapinski I."/>
            <person name="Roy S."/>
            <person name="Lin M.F."/>
            <person name="Heiman D.I."/>
            <person name="Young S.K."/>
            <person name="Furuya K."/>
            <person name="Guo Y."/>
            <person name="Pidoux A."/>
            <person name="Chen H.M."/>
            <person name="Robbertse B."/>
            <person name="Goldberg J.M."/>
            <person name="Aoki K."/>
            <person name="Bayne E.H."/>
            <person name="Berlin A.M."/>
            <person name="Desjardins C.A."/>
            <person name="Dobbs E."/>
            <person name="Dukaj L."/>
            <person name="Fan L."/>
            <person name="FitzGerald M.G."/>
            <person name="French C."/>
            <person name="Gujja S."/>
            <person name="Hansen K."/>
            <person name="Keifenheim D."/>
            <person name="Levin J.Z."/>
            <person name="Mosher R.A."/>
            <person name="Mueller C.A."/>
            <person name="Pfiffner J."/>
            <person name="Priest M."/>
            <person name="Russ C."/>
            <person name="Smialowska A."/>
            <person name="Swoboda P."/>
            <person name="Sykes S.M."/>
            <person name="Vaughn M."/>
            <person name="Vengrova S."/>
            <person name="Yoder R."/>
            <person name="Zeng Q."/>
            <person name="Allshire R."/>
            <person name="Baulcombe D."/>
            <person name="Birren B.W."/>
            <person name="Brown W."/>
            <person name="Ekwall K."/>
            <person name="Kellis M."/>
            <person name="Leatherwood J."/>
            <person name="Levin H."/>
            <person name="Margalit H."/>
            <person name="Martienssen R."/>
            <person name="Nieduszynski C.A."/>
            <person name="Spatafora J.W."/>
            <person name="Friedman N."/>
            <person name="Dalgaard J.Z."/>
            <person name="Baumann P."/>
            <person name="Niki H."/>
            <person name="Regev A."/>
            <person name="Nusbaum C."/>
        </authorList>
    </citation>
    <scope>NUCLEOTIDE SEQUENCE [LARGE SCALE GENOMIC DNA]</scope>
    <source>
        <strain evidence="14">yFS286</strain>
    </source>
</reference>
<evidence type="ECO:0000256" key="7">
    <source>
        <dbReference type="ARBA" id="ARBA00023136"/>
    </source>
</evidence>
<dbReference type="GO" id="GO:0005524">
    <property type="term" value="F:ATP binding"/>
    <property type="evidence" value="ECO:0007669"/>
    <property type="project" value="UniProtKB-KW"/>
</dbReference>
<dbReference type="GO" id="GO:0098849">
    <property type="term" value="P:cellular detoxification of cadmium ion"/>
    <property type="evidence" value="ECO:0007669"/>
    <property type="project" value="EnsemblFungi"/>
</dbReference>
<feature type="transmembrane region" description="Helical" evidence="10">
    <location>
        <begin position="161"/>
        <end position="178"/>
    </location>
</feature>
<dbReference type="Pfam" id="PF00664">
    <property type="entry name" value="ABC_membrane"/>
    <property type="match status" value="1"/>
</dbReference>
<dbReference type="SUPFAM" id="SSF52540">
    <property type="entry name" value="P-loop containing nucleoside triphosphate hydrolases"/>
    <property type="match status" value="1"/>
</dbReference>
<proteinExistence type="inferred from homology"/>
<dbReference type="InterPro" id="IPR017871">
    <property type="entry name" value="ABC_transporter-like_CS"/>
</dbReference>
<dbReference type="PANTHER" id="PTHR24221:SF651">
    <property type="entry name" value="HEAVY METAL TOLERANCE PROTEIN"/>
    <property type="match status" value="1"/>
</dbReference>
<dbReference type="InterPro" id="IPR003593">
    <property type="entry name" value="AAA+_ATPase"/>
</dbReference>
<dbReference type="PROSITE" id="PS50929">
    <property type="entry name" value="ABC_TM1F"/>
    <property type="match status" value="1"/>
</dbReference>
<dbReference type="InterPro" id="IPR036640">
    <property type="entry name" value="ABC1_TM_sf"/>
</dbReference>
<feature type="transmembrane region" description="Helical" evidence="10">
    <location>
        <begin position="129"/>
        <end position="149"/>
    </location>
</feature>
<dbReference type="PROSITE" id="PS50893">
    <property type="entry name" value="ABC_TRANSPORTER_2"/>
    <property type="match status" value="1"/>
</dbReference>
<feature type="transmembrane region" description="Helical" evidence="10">
    <location>
        <begin position="88"/>
        <end position="108"/>
    </location>
</feature>
<dbReference type="InterPro" id="IPR011527">
    <property type="entry name" value="ABC1_TM_dom"/>
</dbReference>
<feature type="transmembrane region" description="Helical" evidence="10">
    <location>
        <begin position="255"/>
        <end position="276"/>
    </location>
</feature>
<evidence type="ECO:0000313" key="13">
    <source>
        <dbReference type="EMBL" id="EPX73649.1"/>
    </source>
</evidence>
<feature type="transmembrane region" description="Helical" evidence="10">
    <location>
        <begin position="375"/>
        <end position="394"/>
    </location>
</feature>
<evidence type="ECO:0000259" key="12">
    <source>
        <dbReference type="PROSITE" id="PS50929"/>
    </source>
</evidence>
<dbReference type="AlphaFoldDB" id="S9RI25"/>
<dbReference type="Gene3D" id="3.40.50.300">
    <property type="entry name" value="P-loop containing nucleotide triphosphate hydrolases"/>
    <property type="match status" value="1"/>
</dbReference>
<keyword evidence="2" id="KW-0813">Transport</keyword>
<protein>
    <submittedName>
        <fullName evidence="13">ATP-binding cassette-type vacuolar membrane transporter Hmt1</fullName>
    </submittedName>
</protein>
<sequence length="827" mass="93202">MVLRYDNPHLNIAEVACLYGGFLGLWTLKALKQQRNGSEDLSRKSRFGKEPLKIVSWWILAVALTYVIDIANLVVYALRTPNWWPHKASVVCLVLSLLFWGVVLISCADTSELPRYTNSFFSAYRVNVLYAWLTEAIFESVFLAFTPIPGDTFQGILMADHLARVLLCIFAFAIYVTYRRKRPSRDTMDYEERTMFESGTQLDPEAPEGQSSQALPHTTKRSDAKKSKKNTSWIAYFKSFAILFPYLWPVKNLRLQLHVFVCVLLLIFGRIANILAPRQLGVVTEKLSETNSGVPWFEVLLFVFYRFLQGNMGLVGSLRSFLWIPVSQYAYRALSTKALQHVLGLSYDFHLNKRGGEVLAALTKANSVNTFVEQLLFQIGPVLTDLAVAIIYFFVKFDVYFSLVVLVMTFCYCYVTVKITSWRTEARRKMVNSWRDSYGVQNDAIMNYETVKNFDADEFENHRFGDAVDKYLLQENTVLSSLSVLNIIQGGIFTSSLCVACLLSAYKVSFGYNTVGDFVVLLTYMTQLQQPLNFFGALYRSLQNSIIDAERLLEIFEEQPTVVEKKDAAPLKVTNGRVVFSNVSFAYDPRKPVLSNVNFVAEPGKVIALVGESGGGKSTIMRILLRFFDVNDGSITIDDQDVRDVTLSSLRSSIGVVPQDSILFNDTVMYNIKYAKPSASNEEVYEAAKAAQIHDRILEFPDGYHSRVGERGLKLSGGEKQRMAVARAILKNPTIILLDEATSALDTNTERHIQASLNRLAAGRTAIVIAHRLSTITNADLILCISNGKVVETGTHEDLLKHDDGVYRKMWLQQANKDPSSKKFSVE</sequence>
<dbReference type="OMA" id="YYGAEHY"/>